<keyword evidence="4" id="KW-1185">Reference proteome</keyword>
<feature type="region of interest" description="Disordered" evidence="1">
    <location>
        <begin position="47"/>
        <end position="101"/>
    </location>
</feature>
<feature type="compositionally biased region" description="Basic and acidic residues" evidence="1">
    <location>
        <begin position="75"/>
        <end position="95"/>
    </location>
</feature>
<feature type="region of interest" description="Disordered" evidence="1">
    <location>
        <begin position="125"/>
        <end position="145"/>
    </location>
</feature>
<sequence>MKIISIFMLTFILFVAIAIVFADKDDDDDDDDDKEIYFLFLDKRSSSPLNEQKRDNETCSNQEKRFPPNQSAINRSEDSNRHFDHKRDLPTHSESYRNLANRQIRDAKTVPYYSYKRETTPYNYCRRNSDPLTNHYHKRDISSER</sequence>
<comment type="caution">
    <text evidence="3">The sequence shown here is derived from an EMBL/GenBank/DDBJ whole genome shotgun (WGS) entry which is preliminary data.</text>
</comment>
<dbReference type="EMBL" id="WTPW01001533">
    <property type="protein sequence ID" value="KAF0429815.1"/>
    <property type="molecule type" value="Genomic_DNA"/>
</dbReference>
<evidence type="ECO:0000313" key="3">
    <source>
        <dbReference type="EMBL" id="KAF0429815.1"/>
    </source>
</evidence>
<dbReference type="OrthoDB" id="2356401at2759"/>
<evidence type="ECO:0000256" key="2">
    <source>
        <dbReference type="SAM" id="SignalP"/>
    </source>
</evidence>
<keyword evidence="2" id="KW-0732">Signal</keyword>
<dbReference type="AlphaFoldDB" id="A0A8H3XAU8"/>
<reference evidence="3 4" key="1">
    <citation type="journal article" date="2019" name="Environ. Microbiol.">
        <title>At the nexus of three kingdoms: the genome of the mycorrhizal fungus Gigaspora margarita provides insights into plant, endobacterial and fungal interactions.</title>
        <authorList>
            <person name="Venice F."/>
            <person name="Ghignone S."/>
            <person name="Salvioli di Fossalunga A."/>
            <person name="Amselem J."/>
            <person name="Novero M."/>
            <person name="Xianan X."/>
            <person name="Sedzielewska Toro K."/>
            <person name="Morin E."/>
            <person name="Lipzen A."/>
            <person name="Grigoriev I.V."/>
            <person name="Henrissat B."/>
            <person name="Martin F.M."/>
            <person name="Bonfante P."/>
        </authorList>
    </citation>
    <scope>NUCLEOTIDE SEQUENCE [LARGE SCALE GENOMIC DNA]</scope>
    <source>
        <strain evidence="3 4">BEG34</strain>
    </source>
</reference>
<accession>A0A8H3XAU8</accession>
<proteinExistence type="predicted"/>
<gene>
    <name evidence="3" type="ORF">F8M41_005619</name>
</gene>
<evidence type="ECO:0000313" key="4">
    <source>
        <dbReference type="Proteomes" id="UP000439903"/>
    </source>
</evidence>
<organism evidence="3 4">
    <name type="scientific">Gigaspora margarita</name>
    <dbReference type="NCBI Taxonomy" id="4874"/>
    <lineage>
        <taxon>Eukaryota</taxon>
        <taxon>Fungi</taxon>
        <taxon>Fungi incertae sedis</taxon>
        <taxon>Mucoromycota</taxon>
        <taxon>Glomeromycotina</taxon>
        <taxon>Glomeromycetes</taxon>
        <taxon>Diversisporales</taxon>
        <taxon>Gigasporaceae</taxon>
        <taxon>Gigaspora</taxon>
    </lineage>
</organism>
<feature type="compositionally biased region" description="Basic and acidic residues" evidence="1">
    <location>
        <begin position="47"/>
        <end position="66"/>
    </location>
</feature>
<feature type="signal peptide" evidence="2">
    <location>
        <begin position="1"/>
        <end position="22"/>
    </location>
</feature>
<evidence type="ECO:0008006" key="5">
    <source>
        <dbReference type="Google" id="ProtNLM"/>
    </source>
</evidence>
<dbReference type="Proteomes" id="UP000439903">
    <property type="component" value="Unassembled WGS sequence"/>
</dbReference>
<name>A0A8H3XAU8_GIGMA</name>
<protein>
    <recommendedName>
        <fullName evidence="5">Secreted protein</fullName>
    </recommendedName>
</protein>
<feature type="chain" id="PRO_5034961959" description="Secreted protein" evidence="2">
    <location>
        <begin position="23"/>
        <end position="145"/>
    </location>
</feature>
<evidence type="ECO:0000256" key="1">
    <source>
        <dbReference type="SAM" id="MobiDB-lite"/>
    </source>
</evidence>